<feature type="region of interest" description="Disordered" evidence="6">
    <location>
        <begin position="121"/>
        <end position="190"/>
    </location>
</feature>
<evidence type="ECO:0000256" key="1">
    <source>
        <dbReference type="ARBA" id="ARBA00022450"/>
    </source>
</evidence>
<dbReference type="InterPro" id="IPR046347">
    <property type="entry name" value="bZIP_sf"/>
</dbReference>
<dbReference type="PROSITE" id="PS50088">
    <property type="entry name" value="ANK_REPEAT"/>
    <property type="match status" value="1"/>
</dbReference>
<dbReference type="Gene3D" id="1.20.5.170">
    <property type="match status" value="1"/>
</dbReference>
<evidence type="ECO:0000256" key="4">
    <source>
        <dbReference type="ARBA" id="ARBA00023043"/>
    </source>
</evidence>
<feature type="compositionally biased region" description="Low complexity" evidence="6">
    <location>
        <begin position="121"/>
        <end position="162"/>
    </location>
</feature>
<dbReference type="InterPro" id="IPR002110">
    <property type="entry name" value="Ankyrin_rpt"/>
</dbReference>
<feature type="region of interest" description="Disordered" evidence="6">
    <location>
        <begin position="1"/>
        <end position="73"/>
    </location>
</feature>
<proteinExistence type="predicted"/>
<dbReference type="Pfam" id="PF12796">
    <property type="entry name" value="Ank_2"/>
    <property type="match status" value="1"/>
</dbReference>
<dbReference type="Gene3D" id="1.10.1200.10">
    <property type="entry name" value="ACP-like"/>
    <property type="match status" value="1"/>
</dbReference>
<dbReference type="InterPro" id="IPR004827">
    <property type="entry name" value="bZIP"/>
</dbReference>
<dbReference type="EMBL" id="WOWK01000099">
    <property type="protein sequence ID" value="KAF0319195.1"/>
    <property type="molecule type" value="Genomic_DNA"/>
</dbReference>
<keyword evidence="9" id="KW-1185">Reference proteome</keyword>
<dbReference type="SUPFAM" id="SSF48403">
    <property type="entry name" value="Ankyrin repeat"/>
    <property type="match status" value="1"/>
</dbReference>
<keyword evidence="2" id="KW-0597">Phosphoprotein</keyword>
<dbReference type="PANTHER" id="PTHR24161">
    <property type="entry name" value="ANK_REP_REGION DOMAIN-CONTAINING PROTEIN-RELATED"/>
    <property type="match status" value="1"/>
</dbReference>
<dbReference type="InterPro" id="IPR036736">
    <property type="entry name" value="ACP-like_sf"/>
</dbReference>
<dbReference type="SMART" id="SM00248">
    <property type="entry name" value="ANK"/>
    <property type="match status" value="3"/>
</dbReference>
<evidence type="ECO:0000256" key="5">
    <source>
        <dbReference type="PROSITE-ProRule" id="PRU00023"/>
    </source>
</evidence>
<evidence type="ECO:0000256" key="2">
    <source>
        <dbReference type="ARBA" id="ARBA00022553"/>
    </source>
</evidence>
<dbReference type="SMART" id="SM00823">
    <property type="entry name" value="PKS_PP"/>
    <property type="match status" value="1"/>
</dbReference>
<dbReference type="Pfam" id="PF00023">
    <property type="entry name" value="Ank"/>
    <property type="match status" value="1"/>
</dbReference>
<gene>
    <name evidence="8" type="ORF">GQ607_013588</name>
</gene>
<dbReference type="Pfam" id="PF00550">
    <property type="entry name" value="PP-binding"/>
    <property type="match status" value="1"/>
</dbReference>
<dbReference type="SUPFAM" id="SSF57959">
    <property type="entry name" value="Leucine zipper domain"/>
    <property type="match status" value="1"/>
</dbReference>
<reference evidence="8 9" key="1">
    <citation type="submission" date="2019-12" db="EMBL/GenBank/DDBJ databases">
        <title>A genome sequence resource for the geographically widespread anthracnose pathogen Colletotrichum asianum.</title>
        <authorList>
            <person name="Meng Y."/>
        </authorList>
    </citation>
    <scope>NUCLEOTIDE SEQUENCE [LARGE SCALE GENOMIC DNA]</scope>
    <source>
        <strain evidence="8 9">ICMP 18580</strain>
    </source>
</reference>
<dbReference type="GO" id="GO:0003700">
    <property type="term" value="F:DNA-binding transcription factor activity"/>
    <property type="evidence" value="ECO:0007669"/>
    <property type="project" value="InterPro"/>
</dbReference>
<organism evidence="8 9">
    <name type="scientific">Colletotrichum asianum</name>
    <dbReference type="NCBI Taxonomy" id="702518"/>
    <lineage>
        <taxon>Eukaryota</taxon>
        <taxon>Fungi</taxon>
        <taxon>Dikarya</taxon>
        <taxon>Ascomycota</taxon>
        <taxon>Pezizomycotina</taxon>
        <taxon>Sordariomycetes</taxon>
        <taxon>Hypocreomycetidae</taxon>
        <taxon>Glomerellales</taxon>
        <taxon>Glomerellaceae</taxon>
        <taxon>Colletotrichum</taxon>
        <taxon>Colletotrichum gloeosporioides species complex</taxon>
    </lineage>
</organism>
<accession>A0A8H3ZPN9</accession>
<dbReference type="PANTHER" id="PTHR24161:SF124">
    <property type="entry name" value="TRANSIENT RECEPTOR POTENTIAL CHANNEL PYREXIA"/>
    <property type="match status" value="1"/>
</dbReference>
<dbReference type="PROSITE" id="PS50075">
    <property type="entry name" value="CARRIER"/>
    <property type="match status" value="1"/>
</dbReference>
<evidence type="ECO:0000313" key="9">
    <source>
        <dbReference type="Proteomes" id="UP000434172"/>
    </source>
</evidence>
<dbReference type="OrthoDB" id="20872at2759"/>
<evidence type="ECO:0000259" key="7">
    <source>
        <dbReference type="PROSITE" id="PS50075"/>
    </source>
</evidence>
<dbReference type="PROSITE" id="PS50297">
    <property type="entry name" value="ANK_REP_REGION"/>
    <property type="match status" value="1"/>
</dbReference>
<keyword evidence="4 5" id="KW-0040">ANK repeat</keyword>
<evidence type="ECO:0000256" key="3">
    <source>
        <dbReference type="ARBA" id="ARBA00022737"/>
    </source>
</evidence>
<keyword evidence="1" id="KW-0596">Phosphopantetheine</keyword>
<dbReference type="Gene3D" id="1.25.40.20">
    <property type="entry name" value="Ankyrin repeat-containing domain"/>
    <property type="match status" value="1"/>
</dbReference>
<dbReference type="PROSITE" id="PS00036">
    <property type="entry name" value="BZIP_BASIC"/>
    <property type="match status" value="1"/>
</dbReference>
<dbReference type="Proteomes" id="UP000434172">
    <property type="component" value="Unassembled WGS sequence"/>
</dbReference>
<dbReference type="GO" id="GO:0031177">
    <property type="term" value="F:phosphopantetheine binding"/>
    <property type="evidence" value="ECO:0007669"/>
    <property type="project" value="InterPro"/>
</dbReference>
<comment type="caution">
    <text evidence="8">The sequence shown here is derived from an EMBL/GenBank/DDBJ whole genome shotgun (WGS) entry which is preliminary data.</text>
</comment>
<dbReference type="SUPFAM" id="SSF47336">
    <property type="entry name" value="ACP-like"/>
    <property type="match status" value="1"/>
</dbReference>
<dbReference type="InterPro" id="IPR020806">
    <property type="entry name" value="PKS_PP-bd"/>
</dbReference>
<evidence type="ECO:0000256" key="6">
    <source>
        <dbReference type="SAM" id="MobiDB-lite"/>
    </source>
</evidence>
<keyword evidence="3" id="KW-0677">Repeat</keyword>
<feature type="domain" description="Carrier" evidence="7">
    <location>
        <begin position="356"/>
        <end position="432"/>
    </location>
</feature>
<dbReference type="InterPro" id="IPR036770">
    <property type="entry name" value="Ankyrin_rpt-contain_sf"/>
</dbReference>
<feature type="compositionally biased region" description="Polar residues" evidence="6">
    <location>
        <begin position="1"/>
        <end position="11"/>
    </location>
</feature>
<sequence length="435" mass="47203">MQLNLPSPTTISERRRLQNRNAQRRFRQRREQQQQQQQQESATMAASGDPFLNSEPTSLPFELQHDPSETTPSYFDVIKSQENSFSYDLNIEHLLQNSTNTSTAARSTTQGLDTSEIISPAYQSSSASPSPRSPSHGSTSTPRQSPFEQFSPSSSLIPSATSKNNRSIAPPGTRGHLSPSSTTPTIPIPQKPASTYEYLGVLHIAAQKGHDRIIQMLLSHHGMDCNAPDSEGRTPLMHAVLHRREQVLRLLLAEIEQGVVDGVHPIGPVEARLACLLDAYDADGNTPLHLAVTEGFEAGVVMLILYFSILQQAGRFAGSPSATQMVTGIVTPQPADSALLQDARFAALRTGSAGGRAAGEGVDVVNKCFVRMLRLSEPMDPARPLSVYGIDSLAAVEVRSWVRNELGALVTTVDIMNASSLLSFCEKIVSKIVVE</sequence>
<name>A0A8H3ZPN9_9PEZI</name>
<dbReference type="AlphaFoldDB" id="A0A8H3ZPN9"/>
<feature type="repeat" description="ANK" evidence="5">
    <location>
        <begin position="283"/>
        <end position="305"/>
    </location>
</feature>
<evidence type="ECO:0000313" key="8">
    <source>
        <dbReference type="EMBL" id="KAF0319195.1"/>
    </source>
</evidence>
<dbReference type="InterPro" id="IPR009081">
    <property type="entry name" value="PP-bd_ACP"/>
</dbReference>
<protein>
    <recommendedName>
        <fullName evidence="7">Carrier domain-containing protein</fullName>
    </recommendedName>
</protein>